<dbReference type="InterPro" id="IPR036890">
    <property type="entry name" value="HATPase_C_sf"/>
</dbReference>
<evidence type="ECO:0000256" key="1">
    <source>
        <dbReference type="SAM" id="Phobius"/>
    </source>
</evidence>
<dbReference type="PANTHER" id="PTHR34220">
    <property type="entry name" value="SENSOR HISTIDINE KINASE YPDA"/>
    <property type="match status" value="1"/>
</dbReference>
<dbReference type="GO" id="GO:0016301">
    <property type="term" value="F:kinase activity"/>
    <property type="evidence" value="ECO:0007669"/>
    <property type="project" value="UniProtKB-KW"/>
</dbReference>
<feature type="transmembrane region" description="Helical" evidence="1">
    <location>
        <begin position="39"/>
        <end position="59"/>
    </location>
</feature>
<feature type="transmembrane region" description="Helical" evidence="1">
    <location>
        <begin position="131"/>
        <end position="148"/>
    </location>
</feature>
<protein>
    <submittedName>
        <fullName evidence="3">Sensor histidine kinase</fullName>
    </submittedName>
</protein>
<dbReference type="Pfam" id="PF06580">
    <property type="entry name" value="His_kinase"/>
    <property type="match status" value="1"/>
</dbReference>
<dbReference type="SUPFAM" id="SSF55874">
    <property type="entry name" value="ATPase domain of HSP90 chaperone/DNA topoisomerase II/histidine kinase"/>
    <property type="match status" value="1"/>
</dbReference>
<feature type="transmembrane region" description="Helical" evidence="1">
    <location>
        <begin position="7"/>
        <end position="27"/>
    </location>
</feature>
<keyword evidence="3" id="KW-0808">Transferase</keyword>
<organism evidence="3 4">
    <name type="scientific">Chryseolinea lacunae</name>
    <dbReference type="NCBI Taxonomy" id="2801331"/>
    <lineage>
        <taxon>Bacteria</taxon>
        <taxon>Pseudomonadati</taxon>
        <taxon>Bacteroidota</taxon>
        <taxon>Cytophagia</taxon>
        <taxon>Cytophagales</taxon>
        <taxon>Fulvivirgaceae</taxon>
        <taxon>Chryseolinea</taxon>
    </lineage>
</organism>
<feature type="transmembrane region" description="Helical" evidence="1">
    <location>
        <begin position="71"/>
        <end position="91"/>
    </location>
</feature>
<dbReference type="PANTHER" id="PTHR34220:SF7">
    <property type="entry name" value="SENSOR HISTIDINE KINASE YPDA"/>
    <property type="match status" value="1"/>
</dbReference>
<keyword evidence="4" id="KW-1185">Reference proteome</keyword>
<proteinExistence type="predicted"/>
<evidence type="ECO:0000313" key="4">
    <source>
        <dbReference type="Proteomes" id="UP000613030"/>
    </source>
</evidence>
<dbReference type="InterPro" id="IPR010559">
    <property type="entry name" value="Sig_transdc_His_kin_internal"/>
</dbReference>
<evidence type="ECO:0000313" key="3">
    <source>
        <dbReference type="EMBL" id="MBL0744739.1"/>
    </source>
</evidence>
<accession>A0ABS1KZC9</accession>
<feature type="domain" description="Signal transduction histidine kinase internal region" evidence="2">
    <location>
        <begin position="160"/>
        <end position="238"/>
    </location>
</feature>
<keyword evidence="1" id="KW-1133">Transmembrane helix</keyword>
<evidence type="ECO:0000259" key="2">
    <source>
        <dbReference type="Pfam" id="PF06580"/>
    </source>
</evidence>
<dbReference type="RefSeq" id="WP_202014583.1">
    <property type="nucleotide sequence ID" value="NZ_JAERRB010000012.1"/>
</dbReference>
<dbReference type="Proteomes" id="UP000613030">
    <property type="component" value="Unassembled WGS sequence"/>
</dbReference>
<dbReference type="Gene3D" id="3.30.565.10">
    <property type="entry name" value="Histidine kinase-like ATPase, C-terminal domain"/>
    <property type="match status" value="1"/>
</dbReference>
<comment type="caution">
    <text evidence="3">The sequence shown here is derived from an EMBL/GenBank/DDBJ whole genome shotgun (WGS) entry which is preliminary data.</text>
</comment>
<name>A0ABS1KZC9_9BACT</name>
<dbReference type="InterPro" id="IPR050640">
    <property type="entry name" value="Bact_2-comp_sensor_kinase"/>
</dbReference>
<dbReference type="EMBL" id="JAERRB010000012">
    <property type="protein sequence ID" value="MBL0744739.1"/>
    <property type="molecule type" value="Genomic_DNA"/>
</dbReference>
<keyword evidence="1" id="KW-0812">Transmembrane</keyword>
<gene>
    <name evidence="3" type="ORF">JI741_26130</name>
</gene>
<sequence>MTIKPKHLILHIAGCIAFLIVPIVLSPRPPGMPLMSTPTLRDVLANVFMLLIFYLNYYLFIPEVYFKKKQVAYACIIVAGFLFVSLVPSLLTGYVPWNPPAANIASADALQKNYPPMLEGTSFLTQVKHNVFLYVVVILFSILLRVRTKLYVTERLRHSAEMGTLKSQINPHFLFNTLNNIYALAIREKSPSSASAILKLSGMMRYVVTETMGDRVSLEKEISYINDYIELQRMRLTSNVHLSYQVAGVIGGQRIAPLVLIPFIENAFKHGVNPDQAAYLSIRIDIHENALVLVVENQKVKFSHDLHGKSGVGIENTKARLALLYPRKHFLSLSDDPDTYRVQLNIQLD</sequence>
<reference evidence="3 4" key="1">
    <citation type="submission" date="2021-01" db="EMBL/GenBank/DDBJ databases">
        <title>Chryseolinea sp. Jin1 Genome sequencing and assembly.</title>
        <authorList>
            <person name="Kim I."/>
        </authorList>
    </citation>
    <scope>NUCLEOTIDE SEQUENCE [LARGE SCALE GENOMIC DNA]</scope>
    <source>
        <strain evidence="3 4">Jin1</strain>
    </source>
</reference>
<keyword evidence="1" id="KW-0472">Membrane</keyword>
<keyword evidence="3" id="KW-0418">Kinase</keyword>